<organism evidence="1 2">
    <name type="scientific">Daphnia magna</name>
    <dbReference type="NCBI Taxonomy" id="35525"/>
    <lineage>
        <taxon>Eukaryota</taxon>
        <taxon>Metazoa</taxon>
        <taxon>Ecdysozoa</taxon>
        <taxon>Arthropoda</taxon>
        <taxon>Crustacea</taxon>
        <taxon>Branchiopoda</taxon>
        <taxon>Diplostraca</taxon>
        <taxon>Cladocera</taxon>
        <taxon>Anomopoda</taxon>
        <taxon>Daphniidae</taxon>
        <taxon>Daphnia</taxon>
    </lineage>
</organism>
<gene>
    <name evidence="1" type="ORF">OUZ56_012051</name>
</gene>
<evidence type="ECO:0000313" key="2">
    <source>
        <dbReference type="Proteomes" id="UP001234178"/>
    </source>
</evidence>
<proteinExistence type="predicted"/>
<accession>A0ABQ9Z228</accession>
<evidence type="ECO:0000313" key="1">
    <source>
        <dbReference type="EMBL" id="KAK4006896.1"/>
    </source>
</evidence>
<dbReference type="Proteomes" id="UP001234178">
    <property type="component" value="Unassembled WGS sequence"/>
</dbReference>
<reference evidence="1 2" key="1">
    <citation type="journal article" date="2023" name="Nucleic Acids Res.">
        <title>The hologenome of Daphnia magna reveals possible DNA methylation and microbiome-mediated evolution of the host genome.</title>
        <authorList>
            <person name="Chaturvedi A."/>
            <person name="Li X."/>
            <person name="Dhandapani V."/>
            <person name="Marshall H."/>
            <person name="Kissane S."/>
            <person name="Cuenca-Cambronero M."/>
            <person name="Asole G."/>
            <person name="Calvet F."/>
            <person name="Ruiz-Romero M."/>
            <person name="Marangio P."/>
            <person name="Guigo R."/>
            <person name="Rago D."/>
            <person name="Mirbahai L."/>
            <person name="Eastwood N."/>
            <person name="Colbourne J.K."/>
            <person name="Zhou J."/>
            <person name="Mallon E."/>
            <person name="Orsini L."/>
        </authorList>
    </citation>
    <scope>NUCLEOTIDE SEQUENCE [LARGE SCALE GENOMIC DNA]</scope>
    <source>
        <strain evidence="1">LRV0_1</strain>
    </source>
</reference>
<name>A0ABQ9Z228_9CRUS</name>
<protein>
    <submittedName>
        <fullName evidence="1">Uncharacterized protein</fullName>
    </submittedName>
</protein>
<dbReference type="EMBL" id="JAOYFB010000002">
    <property type="protein sequence ID" value="KAK4006896.1"/>
    <property type="molecule type" value="Genomic_DNA"/>
</dbReference>
<keyword evidence="2" id="KW-1185">Reference proteome</keyword>
<comment type="caution">
    <text evidence="1">The sequence shown here is derived from an EMBL/GenBank/DDBJ whole genome shotgun (WGS) entry which is preliminary data.</text>
</comment>
<sequence>MANVVKCSMCPMLISSENPSTFFDHVRFNHRNTGKFHVVCKYSDSHDEYNLYISFKRHWYKNHGRRALVTVPNHPLVNHDRDGQLLEAVNDNIQIENLYRDNNIPDVQHNSHHHVIEKSLLSVNDNDEILERCEETIEPVDEHRDSTSENSKIVLQNPHREIQSVENAAADDGDFGNLECWEAVFVNIAYFLSQEKLSALLKGNPVIGSKEFQATFLHLRYEEELTRHRIESSWKKYFPCIIPKAVILNPGEPLYDWVNDDNLGQILDEVFETGYTQQRLNT</sequence>